<protein>
    <submittedName>
        <fullName evidence="1">Uncharacterized protein</fullName>
    </submittedName>
</protein>
<gene>
    <name evidence="1" type="ORF">MCOR_13735</name>
</gene>
<accession>A0A6J8B0M4</accession>
<keyword evidence="2" id="KW-1185">Reference proteome</keyword>
<dbReference type="SUPFAM" id="SSF81301">
    <property type="entry name" value="Nucleotidyltransferase"/>
    <property type="match status" value="1"/>
</dbReference>
<dbReference type="AlphaFoldDB" id="A0A6J8B0M4"/>
<reference evidence="1 2" key="1">
    <citation type="submission" date="2020-06" db="EMBL/GenBank/DDBJ databases">
        <authorList>
            <person name="Li R."/>
            <person name="Bekaert M."/>
        </authorList>
    </citation>
    <scope>NUCLEOTIDE SEQUENCE [LARGE SCALE GENOMIC DNA]</scope>
    <source>
        <strain evidence="2">wild</strain>
    </source>
</reference>
<sequence length="373" mass="43802">MVDISKQIYQYMCDEIVGSEKVVKYRRLFFKVYEIVQNNFLSPSKYIIPSGSKAEGLNLPGSDIDIMLISKKYIVYESKLETDIARSTINTHILVIDTDNAQPGFALLRVQNELFCEQHFVERNEDGIYLSSKLYLLNFATKYTYHKINGPCISNRDGKLDAAHSLKCPQWPSVAKDWATRKRSSGWPSVFLVSDITCVVSGWTLQALNFYLCGQYHIALSILEFAMSLSSSEQLIISPFYDIHINDLKERYFLSNKYVSCLRKLKYYTRLDIFVHDIYTFDYLLQIDPYQNDIFLDTTFFLYYLRFACCHRLHDIDAVQQSLLDLEPFRDDELAETYIKNAYDITLDRYREHILCWRYNNEKRQLSTNVNHL</sequence>
<name>A0A6J8B0M4_MYTCO</name>
<evidence type="ECO:0000313" key="1">
    <source>
        <dbReference type="EMBL" id="CAC5377418.1"/>
    </source>
</evidence>
<proteinExistence type="predicted"/>
<organism evidence="1 2">
    <name type="scientific">Mytilus coruscus</name>
    <name type="common">Sea mussel</name>
    <dbReference type="NCBI Taxonomy" id="42192"/>
    <lineage>
        <taxon>Eukaryota</taxon>
        <taxon>Metazoa</taxon>
        <taxon>Spiralia</taxon>
        <taxon>Lophotrochozoa</taxon>
        <taxon>Mollusca</taxon>
        <taxon>Bivalvia</taxon>
        <taxon>Autobranchia</taxon>
        <taxon>Pteriomorphia</taxon>
        <taxon>Mytilida</taxon>
        <taxon>Mytiloidea</taxon>
        <taxon>Mytilidae</taxon>
        <taxon>Mytilinae</taxon>
        <taxon>Mytilus</taxon>
    </lineage>
</organism>
<dbReference type="Proteomes" id="UP000507470">
    <property type="component" value="Unassembled WGS sequence"/>
</dbReference>
<dbReference type="Gene3D" id="3.30.460.10">
    <property type="entry name" value="Beta Polymerase, domain 2"/>
    <property type="match status" value="1"/>
</dbReference>
<dbReference type="EMBL" id="CACVKT020002368">
    <property type="protein sequence ID" value="CAC5377418.1"/>
    <property type="molecule type" value="Genomic_DNA"/>
</dbReference>
<dbReference type="InterPro" id="IPR043519">
    <property type="entry name" value="NT_sf"/>
</dbReference>
<evidence type="ECO:0000313" key="2">
    <source>
        <dbReference type="Proteomes" id="UP000507470"/>
    </source>
</evidence>
<dbReference type="OrthoDB" id="6151876at2759"/>